<gene>
    <name evidence="2" type="ORF">SAMN05192554_10558</name>
</gene>
<dbReference type="EMBL" id="FNIA01000005">
    <property type="protein sequence ID" value="SDM64498.1"/>
    <property type="molecule type" value="Genomic_DNA"/>
</dbReference>
<organism evidence="2 3">
    <name type="scientific">Haloarchaeobius iranensis</name>
    <dbReference type="NCBI Taxonomy" id="996166"/>
    <lineage>
        <taxon>Archaea</taxon>
        <taxon>Methanobacteriati</taxon>
        <taxon>Methanobacteriota</taxon>
        <taxon>Stenosarchaea group</taxon>
        <taxon>Halobacteria</taxon>
        <taxon>Halobacteriales</taxon>
        <taxon>Halorubellaceae</taxon>
        <taxon>Haloarchaeobius</taxon>
    </lineage>
</organism>
<accession>A0A1G9UX27</accession>
<dbReference type="Proteomes" id="UP000199370">
    <property type="component" value="Unassembled WGS sequence"/>
</dbReference>
<feature type="region of interest" description="Disordered" evidence="1">
    <location>
        <begin position="1"/>
        <end position="22"/>
    </location>
</feature>
<evidence type="ECO:0000313" key="3">
    <source>
        <dbReference type="Proteomes" id="UP000199370"/>
    </source>
</evidence>
<reference evidence="2 3" key="1">
    <citation type="submission" date="2016-10" db="EMBL/GenBank/DDBJ databases">
        <authorList>
            <person name="de Groot N.N."/>
        </authorList>
    </citation>
    <scope>NUCLEOTIDE SEQUENCE [LARGE SCALE GENOMIC DNA]</scope>
    <source>
        <strain evidence="3">EB21,IBRC-M 10013,KCTC 4048</strain>
    </source>
</reference>
<sequence length="66" mass="6920">MRGRLHPRRHRPSPAAAEGGRAGTGLALTAGCLDSFAGSGGGGREELDGLERIRDDESVREVYLGT</sequence>
<protein>
    <submittedName>
        <fullName evidence="2">Uncharacterized protein</fullName>
    </submittedName>
</protein>
<name>A0A1G9UX27_9EURY</name>
<evidence type="ECO:0000313" key="2">
    <source>
        <dbReference type="EMBL" id="SDM64498.1"/>
    </source>
</evidence>
<proteinExistence type="predicted"/>
<feature type="compositionally biased region" description="Basic residues" evidence="1">
    <location>
        <begin position="1"/>
        <end position="12"/>
    </location>
</feature>
<dbReference type="PROSITE" id="PS51257">
    <property type="entry name" value="PROKAR_LIPOPROTEIN"/>
    <property type="match status" value="1"/>
</dbReference>
<keyword evidence="3" id="KW-1185">Reference proteome</keyword>
<dbReference type="AlphaFoldDB" id="A0A1G9UX27"/>
<dbReference type="RefSeq" id="WP_139172260.1">
    <property type="nucleotide sequence ID" value="NZ_FNIA01000005.1"/>
</dbReference>
<dbReference type="STRING" id="996166.SAMN05192554_10558"/>
<evidence type="ECO:0000256" key="1">
    <source>
        <dbReference type="SAM" id="MobiDB-lite"/>
    </source>
</evidence>